<dbReference type="eggNOG" id="COG2606">
    <property type="taxonomic scope" value="Bacteria"/>
</dbReference>
<dbReference type="AlphaFoldDB" id="A6NYF2"/>
<dbReference type="EC" id="4.2.-.-" evidence="4"/>
<keyword evidence="3 4" id="KW-0456">Lyase</keyword>
<dbReference type="SUPFAM" id="SSF55826">
    <property type="entry name" value="YbaK/ProRS associated domain"/>
    <property type="match status" value="1"/>
</dbReference>
<dbReference type="GO" id="GO:0016829">
    <property type="term" value="F:lyase activity"/>
    <property type="evidence" value="ECO:0007669"/>
    <property type="project" value="UniProtKB-KW"/>
</dbReference>
<comment type="caution">
    <text evidence="6">The sequence shown here is derived from an EMBL/GenBank/DDBJ whole genome shotgun (WGS) entry which is preliminary data.</text>
</comment>
<protein>
    <recommendedName>
        <fullName evidence="4">Cys-tRNA(Pro)/Cys-tRNA(Cys) deacylase</fullName>
        <ecNumber evidence="4">4.2.-.-</ecNumber>
    </recommendedName>
</protein>
<dbReference type="PIRSF" id="PIRSF006181">
    <property type="entry name" value="EbsC_YbaK"/>
    <property type="match status" value="1"/>
</dbReference>
<evidence type="ECO:0000313" key="6">
    <source>
        <dbReference type="EMBL" id="EDM98918.1"/>
    </source>
</evidence>
<evidence type="ECO:0000256" key="2">
    <source>
        <dbReference type="ARBA" id="ARBA00022917"/>
    </source>
</evidence>
<evidence type="ECO:0000256" key="1">
    <source>
        <dbReference type="ARBA" id="ARBA00009798"/>
    </source>
</evidence>
<accession>A6NYF2</accession>
<dbReference type="Pfam" id="PF04073">
    <property type="entry name" value="tRNA_edit"/>
    <property type="match status" value="1"/>
</dbReference>
<comment type="similarity">
    <text evidence="1 4">Belongs to the prolyl-tRNA editing family. YbaK/EbsC subfamily.</text>
</comment>
<name>A6NYF2_9FIRM</name>
<feature type="domain" description="YbaK/aminoacyl-tRNA synthetase-associated" evidence="5">
    <location>
        <begin position="35"/>
        <end position="146"/>
    </location>
</feature>
<dbReference type="STRING" id="411467.BACCAP_03252"/>
<evidence type="ECO:0000259" key="5">
    <source>
        <dbReference type="Pfam" id="PF04073"/>
    </source>
</evidence>
<keyword evidence="7" id="KW-1185">Reference proteome</keyword>
<proteinExistence type="inferred from homology"/>
<dbReference type="Proteomes" id="UP000003639">
    <property type="component" value="Unassembled WGS sequence"/>
</dbReference>
<dbReference type="GO" id="GO:0002161">
    <property type="term" value="F:aminoacyl-tRNA deacylase activity"/>
    <property type="evidence" value="ECO:0007669"/>
    <property type="project" value="InterPro"/>
</dbReference>
<evidence type="ECO:0000313" key="7">
    <source>
        <dbReference type="Proteomes" id="UP000003639"/>
    </source>
</evidence>
<dbReference type="Gene3D" id="3.90.960.10">
    <property type="entry name" value="YbaK/aminoacyl-tRNA synthetase-associated domain"/>
    <property type="match status" value="1"/>
</dbReference>
<dbReference type="PANTHER" id="PTHR30411">
    <property type="entry name" value="CYTOPLASMIC PROTEIN"/>
    <property type="match status" value="1"/>
</dbReference>
<keyword evidence="2 4" id="KW-0648">Protein biosynthesis</keyword>
<dbReference type="InterPro" id="IPR007214">
    <property type="entry name" value="YbaK/aa-tRNA-synth-assoc-dom"/>
</dbReference>
<evidence type="ECO:0000256" key="3">
    <source>
        <dbReference type="ARBA" id="ARBA00023239"/>
    </source>
</evidence>
<dbReference type="RefSeq" id="WP_006573759.1">
    <property type="nucleotide sequence ID" value="NZ_AAXG02000029.1"/>
</dbReference>
<dbReference type="PANTHER" id="PTHR30411:SF0">
    <property type="entry name" value="CYS-TRNA(PRO)_CYS-TRNA(CYS) DEACYLASE YBAK"/>
    <property type="match status" value="1"/>
</dbReference>
<organism evidence="6 7">
    <name type="scientific">Pseudoflavonifractor capillosus ATCC 29799</name>
    <dbReference type="NCBI Taxonomy" id="411467"/>
    <lineage>
        <taxon>Bacteria</taxon>
        <taxon>Bacillati</taxon>
        <taxon>Bacillota</taxon>
        <taxon>Clostridia</taxon>
        <taxon>Eubacteriales</taxon>
        <taxon>Oscillospiraceae</taxon>
        <taxon>Pseudoflavonifractor</taxon>
    </lineage>
</organism>
<evidence type="ECO:0000256" key="4">
    <source>
        <dbReference type="PIRNR" id="PIRNR006181"/>
    </source>
</evidence>
<dbReference type="InterPro" id="IPR004369">
    <property type="entry name" value="Prolyl-tRNA_editing_YbaK/EbsC"/>
</dbReference>
<reference evidence="6 7" key="1">
    <citation type="submission" date="2007-04" db="EMBL/GenBank/DDBJ databases">
        <authorList>
            <person name="Fulton L."/>
            <person name="Clifton S."/>
            <person name="Fulton B."/>
            <person name="Xu J."/>
            <person name="Minx P."/>
            <person name="Pepin K.H."/>
            <person name="Johnson M."/>
            <person name="Thiruvilangam P."/>
            <person name="Bhonagiri V."/>
            <person name="Nash W.E."/>
            <person name="Mardis E.R."/>
            <person name="Wilson R.K."/>
        </authorList>
    </citation>
    <scope>NUCLEOTIDE SEQUENCE [LARGE SCALE GENOMIC DNA]</scope>
    <source>
        <strain evidence="6 7">ATCC 29799</strain>
    </source>
</reference>
<gene>
    <name evidence="6" type="ORF">BACCAP_03252</name>
</gene>
<dbReference type="OrthoDB" id="9809296at2"/>
<dbReference type="CDD" id="cd00002">
    <property type="entry name" value="YbaK_deacylase"/>
    <property type="match status" value="1"/>
</dbReference>
<dbReference type="GO" id="GO:0006412">
    <property type="term" value="P:translation"/>
    <property type="evidence" value="ECO:0007669"/>
    <property type="project" value="UniProtKB-KW"/>
</dbReference>
<reference evidence="6 7" key="2">
    <citation type="submission" date="2007-06" db="EMBL/GenBank/DDBJ databases">
        <title>Draft genome sequence of Pseudoflavonifractor capillosus ATCC 29799.</title>
        <authorList>
            <person name="Sudarsanam P."/>
            <person name="Ley R."/>
            <person name="Guruge J."/>
            <person name="Turnbaugh P.J."/>
            <person name="Mahowald M."/>
            <person name="Liep D."/>
            <person name="Gordon J."/>
        </authorList>
    </citation>
    <scope>NUCLEOTIDE SEQUENCE [LARGE SCALE GENOMIC DNA]</scope>
    <source>
        <strain evidence="6 7">ATCC 29799</strain>
    </source>
</reference>
<dbReference type="NCBIfam" id="TIGR00011">
    <property type="entry name" value="YbaK_EbsC"/>
    <property type="match status" value="1"/>
</dbReference>
<dbReference type="EMBL" id="AAXG02000029">
    <property type="protein sequence ID" value="EDM98918.1"/>
    <property type="molecule type" value="Genomic_DNA"/>
</dbReference>
<dbReference type="InterPro" id="IPR036754">
    <property type="entry name" value="YbaK/aa-tRNA-synt-asso_dom_sf"/>
</dbReference>
<sequence length="158" mass="16839">MAEEKTNVMRILDQKKIRYTPHTYPCPDGAVDGATVAGLIGVEPERVFKTLVTRGASKQNYVFVVPVLGSLNLKAAAKAVGEKSIEMIHQAELLPLTGYVHGGCSPVGMKKQFKTVIDDSAQDLEAMVVSAGKIGFQVELSPADLAGLVRARFAPISG</sequence>